<keyword evidence="1" id="KW-0812">Transmembrane</keyword>
<dbReference type="AlphaFoldDB" id="A0A8T0HQF9"/>
<keyword evidence="1" id="KW-1133">Transmembrane helix</keyword>
<reference evidence="2" key="1">
    <citation type="submission" date="2020-06" db="EMBL/GenBank/DDBJ databases">
        <title>WGS assembly of Ceratodon purpureus strain R40.</title>
        <authorList>
            <person name="Carey S.B."/>
            <person name="Jenkins J."/>
            <person name="Shu S."/>
            <person name="Lovell J.T."/>
            <person name="Sreedasyam A."/>
            <person name="Maumus F."/>
            <person name="Tiley G.P."/>
            <person name="Fernandez-Pozo N."/>
            <person name="Barry K."/>
            <person name="Chen C."/>
            <person name="Wang M."/>
            <person name="Lipzen A."/>
            <person name="Daum C."/>
            <person name="Saski C.A."/>
            <person name="Payton A.C."/>
            <person name="Mcbreen J.C."/>
            <person name="Conrad R.E."/>
            <person name="Kollar L.M."/>
            <person name="Olsson S."/>
            <person name="Huttunen S."/>
            <person name="Landis J.B."/>
            <person name="Wickett N.J."/>
            <person name="Johnson M.G."/>
            <person name="Rensing S.A."/>
            <person name="Grimwood J."/>
            <person name="Schmutz J."/>
            <person name="Mcdaniel S.F."/>
        </authorList>
    </citation>
    <scope>NUCLEOTIDE SEQUENCE</scope>
    <source>
        <strain evidence="2">R40</strain>
    </source>
</reference>
<dbReference type="EMBL" id="CM026426">
    <property type="protein sequence ID" value="KAG0573027.1"/>
    <property type="molecule type" value="Genomic_DNA"/>
</dbReference>
<sequence>MISEHLNSWCGVIGFLILTKIVNAWVGRMLRSRGADGWRNFSGHCSTNGHRVSKFCNKVYGVTACLRARWLCCGASTRHVHLQRRCACYQTAVFVSAWLSWCN</sequence>
<gene>
    <name evidence="2" type="ORF">KC19_VG142300</name>
</gene>
<evidence type="ECO:0000313" key="2">
    <source>
        <dbReference type="EMBL" id="KAG0573027.1"/>
    </source>
</evidence>
<evidence type="ECO:0000313" key="3">
    <source>
        <dbReference type="Proteomes" id="UP000822688"/>
    </source>
</evidence>
<dbReference type="Proteomes" id="UP000822688">
    <property type="component" value="Chromosome V"/>
</dbReference>
<proteinExistence type="predicted"/>
<comment type="caution">
    <text evidence="2">The sequence shown here is derived from an EMBL/GenBank/DDBJ whole genome shotgun (WGS) entry which is preliminary data.</text>
</comment>
<feature type="transmembrane region" description="Helical" evidence="1">
    <location>
        <begin position="6"/>
        <end position="26"/>
    </location>
</feature>
<keyword evidence="1" id="KW-0472">Membrane</keyword>
<evidence type="ECO:0000256" key="1">
    <source>
        <dbReference type="SAM" id="Phobius"/>
    </source>
</evidence>
<protein>
    <submittedName>
        <fullName evidence="2">Uncharacterized protein</fullName>
    </submittedName>
</protein>
<name>A0A8T0HQF9_CERPU</name>
<accession>A0A8T0HQF9</accession>
<organism evidence="2 3">
    <name type="scientific">Ceratodon purpureus</name>
    <name type="common">Fire moss</name>
    <name type="synonym">Dicranum purpureum</name>
    <dbReference type="NCBI Taxonomy" id="3225"/>
    <lineage>
        <taxon>Eukaryota</taxon>
        <taxon>Viridiplantae</taxon>
        <taxon>Streptophyta</taxon>
        <taxon>Embryophyta</taxon>
        <taxon>Bryophyta</taxon>
        <taxon>Bryophytina</taxon>
        <taxon>Bryopsida</taxon>
        <taxon>Dicranidae</taxon>
        <taxon>Pseudoditrichales</taxon>
        <taxon>Ditrichaceae</taxon>
        <taxon>Ceratodon</taxon>
    </lineage>
</organism>
<keyword evidence="3" id="KW-1185">Reference proteome</keyword>